<dbReference type="SUPFAM" id="SSF53098">
    <property type="entry name" value="Ribonuclease H-like"/>
    <property type="match status" value="1"/>
</dbReference>
<organism evidence="2 3">
    <name type="scientific">Streptomyces silvisoli</name>
    <dbReference type="NCBI Taxonomy" id="3034235"/>
    <lineage>
        <taxon>Bacteria</taxon>
        <taxon>Bacillati</taxon>
        <taxon>Actinomycetota</taxon>
        <taxon>Actinomycetes</taxon>
        <taxon>Kitasatosporales</taxon>
        <taxon>Streptomycetaceae</taxon>
        <taxon>Streptomyces</taxon>
    </lineage>
</organism>
<dbReference type="Proteomes" id="UP001216579">
    <property type="component" value="Unassembled WGS sequence"/>
</dbReference>
<evidence type="ECO:0000313" key="2">
    <source>
        <dbReference type="EMBL" id="MDF3294102.1"/>
    </source>
</evidence>
<dbReference type="InterPro" id="IPR012337">
    <property type="entry name" value="RNaseH-like_sf"/>
</dbReference>
<dbReference type="PANTHER" id="PTHR30347">
    <property type="entry name" value="POTASSIUM CHANNEL RELATED"/>
    <property type="match status" value="1"/>
</dbReference>
<evidence type="ECO:0000259" key="1">
    <source>
        <dbReference type="Pfam" id="PF13358"/>
    </source>
</evidence>
<dbReference type="PANTHER" id="PTHR30347:SF1">
    <property type="entry name" value="MECHANOSENSITIVE CHANNEL MSCK"/>
    <property type="match status" value="1"/>
</dbReference>
<sequence>MGRPMPELTLTDDEQATLVRWARRAKSSQALAQRCRIVLGCADGKTNREIAEELGIWPQTVGKWRRRFLERRMGGLMDEPRPGAPRKITDEQIEDVVVATLERTPKDATHWSRTSMATESGLSKSTVGRIWKAFGLKPHQVDTFKLSNDPQFIDKVRDVVGLYLDPPESALVLCVDEKSQIQALDRSAPVLPIMPGMPERRTHDYFRNGVTTLFAALDVATGEVIGSIHLRHRATEFKKFLTKLDKHVPADLDIHLICDNYSTHKTDTVRKWLDAHPRFHLHFTPTYSSWLNQVERWFALLTDKQLRRGVYKSLQSLEKDIRSWIQTWNDNPRPFAWTKTADEILERLAAYLERIPGAGH</sequence>
<proteinExistence type="predicted"/>
<protein>
    <submittedName>
        <fullName evidence="2">IS630 family transposase</fullName>
    </submittedName>
</protein>
<reference evidence="2 3" key="1">
    <citation type="submission" date="2023-03" db="EMBL/GenBank/DDBJ databases">
        <title>Draft genome sequence of Streptomyces sp. RB6PN23 isolated from peat swamp forest in Thailand.</title>
        <authorList>
            <person name="Klaysubun C."/>
            <person name="Duangmal K."/>
        </authorList>
    </citation>
    <scope>NUCLEOTIDE SEQUENCE [LARGE SCALE GENOMIC DNA]</scope>
    <source>
        <strain evidence="2 3">RB6PN23</strain>
    </source>
</reference>
<dbReference type="Pfam" id="PF13358">
    <property type="entry name" value="DDE_3"/>
    <property type="match status" value="1"/>
</dbReference>
<dbReference type="Gene3D" id="3.30.420.10">
    <property type="entry name" value="Ribonuclease H-like superfamily/Ribonuclease H"/>
    <property type="match status" value="1"/>
</dbReference>
<dbReference type="InterPro" id="IPR047655">
    <property type="entry name" value="Transpos_IS630-like"/>
</dbReference>
<dbReference type="InterPro" id="IPR038717">
    <property type="entry name" value="Tc1-like_DDE_dom"/>
</dbReference>
<comment type="caution">
    <text evidence="2">The sequence shown here is derived from an EMBL/GenBank/DDBJ whole genome shotgun (WGS) entry which is preliminary data.</text>
</comment>
<gene>
    <name evidence="2" type="ORF">P3G67_33805</name>
</gene>
<dbReference type="EMBL" id="JARJBC010000036">
    <property type="protein sequence ID" value="MDF3294102.1"/>
    <property type="molecule type" value="Genomic_DNA"/>
</dbReference>
<dbReference type="InterPro" id="IPR036388">
    <property type="entry name" value="WH-like_DNA-bd_sf"/>
</dbReference>
<dbReference type="Gene3D" id="1.10.10.10">
    <property type="entry name" value="Winged helix-like DNA-binding domain superfamily/Winged helix DNA-binding domain"/>
    <property type="match status" value="1"/>
</dbReference>
<dbReference type="NCBIfam" id="NF033545">
    <property type="entry name" value="transpos_IS630"/>
    <property type="match status" value="1"/>
</dbReference>
<dbReference type="InterPro" id="IPR009057">
    <property type="entry name" value="Homeodomain-like_sf"/>
</dbReference>
<keyword evidence="3" id="KW-1185">Reference proteome</keyword>
<dbReference type="InterPro" id="IPR052702">
    <property type="entry name" value="MscS-like_channel"/>
</dbReference>
<name>A0ABT5ZWA8_9ACTN</name>
<feature type="domain" description="Tc1-like transposase DDE" evidence="1">
    <location>
        <begin position="172"/>
        <end position="317"/>
    </location>
</feature>
<dbReference type="RefSeq" id="WP_276096916.1">
    <property type="nucleotide sequence ID" value="NZ_JARJBC010000036.1"/>
</dbReference>
<dbReference type="Pfam" id="PF13565">
    <property type="entry name" value="HTH_32"/>
    <property type="match status" value="1"/>
</dbReference>
<dbReference type="InterPro" id="IPR036397">
    <property type="entry name" value="RNaseH_sf"/>
</dbReference>
<dbReference type="SUPFAM" id="SSF46689">
    <property type="entry name" value="Homeodomain-like"/>
    <property type="match status" value="1"/>
</dbReference>
<accession>A0ABT5ZWA8</accession>
<evidence type="ECO:0000313" key="3">
    <source>
        <dbReference type="Proteomes" id="UP001216579"/>
    </source>
</evidence>